<evidence type="ECO:0000256" key="8">
    <source>
        <dbReference type="ARBA" id="ARBA00022737"/>
    </source>
</evidence>
<dbReference type="Gene3D" id="1.10.510.10">
    <property type="entry name" value="Transferase(Phosphotransferase) domain 1"/>
    <property type="match status" value="1"/>
</dbReference>
<dbReference type="Pfam" id="PF08263">
    <property type="entry name" value="LRRNT_2"/>
    <property type="match status" value="2"/>
</dbReference>
<name>A0ABC8VAW5_9POAL</name>
<dbReference type="PROSITE" id="PS00108">
    <property type="entry name" value="PROTEIN_KINASE_ST"/>
    <property type="match status" value="1"/>
</dbReference>
<feature type="signal peptide" evidence="19">
    <location>
        <begin position="1"/>
        <end position="17"/>
    </location>
</feature>
<feature type="chain" id="PRO_5044875423" description="Protein kinase domain-containing protein" evidence="19">
    <location>
        <begin position="18"/>
        <end position="864"/>
    </location>
</feature>
<dbReference type="AlphaFoldDB" id="A0ABC8VAW5"/>
<dbReference type="PRINTS" id="PR00019">
    <property type="entry name" value="LEURICHRPT"/>
</dbReference>
<evidence type="ECO:0000256" key="9">
    <source>
        <dbReference type="ARBA" id="ARBA00022741"/>
    </source>
</evidence>
<keyword evidence="16" id="KW-0325">Glycoprotein</keyword>
<feature type="domain" description="Protein kinase" evidence="20">
    <location>
        <begin position="548"/>
        <end position="830"/>
    </location>
</feature>
<dbReference type="InterPro" id="IPR017441">
    <property type="entry name" value="Protein_kinase_ATP_BS"/>
</dbReference>
<accession>A0ABC8VAW5</accession>
<dbReference type="Pfam" id="PF00069">
    <property type="entry name" value="Pkinase"/>
    <property type="match status" value="1"/>
</dbReference>
<gene>
    <name evidence="21" type="ORF">URODEC1_LOCUS1449</name>
</gene>
<evidence type="ECO:0000256" key="1">
    <source>
        <dbReference type="ARBA" id="ARBA00004162"/>
    </source>
</evidence>
<protein>
    <recommendedName>
        <fullName evidence="20">Protein kinase domain-containing protein</fullName>
    </recommendedName>
</protein>
<dbReference type="GO" id="GO:0005886">
    <property type="term" value="C:plasma membrane"/>
    <property type="evidence" value="ECO:0007669"/>
    <property type="project" value="UniProtKB-SubCell"/>
</dbReference>
<dbReference type="EMBL" id="OZ075111">
    <property type="protein sequence ID" value="CAL4886934.1"/>
    <property type="molecule type" value="Genomic_DNA"/>
</dbReference>
<dbReference type="InterPro" id="IPR008271">
    <property type="entry name" value="Ser/Thr_kinase_AS"/>
</dbReference>
<dbReference type="SMART" id="SM00369">
    <property type="entry name" value="LRR_TYP"/>
    <property type="match status" value="5"/>
</dbReference>
<dbReference type="Pfam" id="PF00560">
    <property type="entry name" value="LRR_1"/>
    <property type="match status" value="1"/>
</dbReference>
<comment type="subcellular location">
    <subcellularLocation>
        <location evidence="1">Cell membrane</location>
        <topology evidence="1">Single-pass membrane protein</topology>
    </subcellularLocation>
</comment>
<keyword evidence="14" id="KW-1015">Disulfide bond</keyword>
<evidence type="ECO:0000256" key="5">
    <source>
        <dbReference type="ARBA" id="ARBA00022679"/>
    </source>
</evidence>
<keyword evidence="8" id="KW-0677">Repeat</keyword>
<dbReference type="GO" id="GO:0005524">
    <property type="term" value="F:ATP binding"/>
    <property type="evidence" value="ECO:0007669"/>
    <property type="project" value="UniProtKB-UniRule"/>
</dbReference>
<evidence type="ECO:0000256" key="15">
    <source>
        <dbReference type="ARBA" id="ARBA00023170"/>
    </source>
</evidence>
<evidence type="ECO:0000256" key="6">
    <source>
        <dbReference type="ARBA" id="ARBA00022692"/>
    </source>
</evidence>
<evidence type="ECO:0000256" key="11">
    <source>
        <dbReference type="ARBA" id="ARBA00022840"/>
    </source>
</evidence>
<keyword evidence="7 19" id="KW-0732">Signal</keyword>
<keyword evidence="15" id="KW-0675">Receptor</keyword>
<keyword evidence="6 18" id="KW-0812">Transmembrane</keyword>
<comment type="similarity">
    <text evidence="2">Belongs to the protein kinase superfamily. Ser/Thr protein kinase family.</text>
</comment>
<dbReference type="PANTHER" id="PTHR47986:SF34">
    <property type="entry name" value="RECEPTOR-LIKE KINASE TMK2"/>
    <property type="match status" value="1"/>
</dbReference>
<proteinExistence type="inferred from homology"/>
<evidence type="ECO:0000256" key="4">
    <source>
        <dbReference type="ARBA" id="ARBA00022614"/>
    </source>
</evidence>
<dbReference type="InterPro" id="IPR000719">
    <property type="entry name" value="Prot_kinase_dom"/>
</dbReference>
<reference evidence="22" key="1">
    <citation type="submission" date="2024-06" db="EMBL/GenBank/DDBJ databases">
        <authorList>
            <person name="Ryan C."/>
        </authorList>
    </citation>
    <scope>NUCLEOTIDE SEQUENCE [LARGE SCALE GENOMIC DNA]</scope>
</reference>
<evidence type="ECO:0000256" key="7">
    <source>
        <dbReference type="ARBA" id="ARBA00022729"/>
    </source>
</evidence>
<evidence type="ECO:0000256" key="13">
    <source>
        <dbReference type="ARBA" id="ARBA00023136"/>
    </source>
</evidence>
<evidence type="ECO:0000259" key="20">
    <source>
        <dbReference type="PROSITE" id="PS50011"/>
    </source>
</evidence>
<dbReference type="PANTHER" id="PTHR47986">
    <property type="entry name" value="OSJNBA0070M12.3 PROTEIN"/>
    <property type="match status" value="1"/>
</dbReference>
<evidence type="ECO:0000313" key="21">
    <source>
        <dbReference type="EMBL" id="CAL4886934.1"/>
    </source>
</evidence>
<feature type="binding site" evidence="17">
    <location>
        <position position="575"/>
    </location>
    <ligand>
        <name>ATP</name>
        <dbReference type="ChEBI" id="CHEBI:30616"/>
    </ligand>
</feature>
<evidence type="ECO:0000256" key="3">
    <source>
        <dbReference type="ARBA" id="ARBA00022475"/>
    </source>
</evidence>
<dbReference type="Gene3D" id="3.80.10.10">
    <property type="entry name" value="Ribonuclease Inhibitor"/>
    <property type="match status" value="2"/>
</dbReference>
<evidence type="ECO:0000256" key="12">
    <source>
        <dbReference type="ARBA" id="ARBA00022989"/>
    </source>
</evidence>
<dbReference type="GO" id="GO:0016301">
    <property type="term" value="F:kinase activity"/>
    <property type="evidence" value="ECO:0007669"/>
    <property type="project" value="UniProtKB-KW"/>
</dbReference>
<keyword evidence="11 17" id="KW-0067">ATP-binding</keyword>
<evidence type="ECO:0000256" key="10">
    <source>
        <dbReference type="ARBA" id="ARBA00022777"/>
    </source>
</evidence>
<dbReference type="SUPFAM" id="SSF52047">
    <property type="entry name" value="RNI-like"/>
    <property type="match status" value="1"/>
</dbReference>
<dbReference type="FunFam" id="1.10.510.10:FF:000468">
    <property type="entry name" value="PTI1-like tyrosine-protein kinase 3"/>
    <property type="match status" value="1"/>
</dbReference>
<dbReference type="Pfam" id="PF13855">
    <property type="entry name" value="LRR_8"/>
    <property type="match status" value="1"/>
</dbReference>
<dbReference type="SUPFAM" id="SSF56112">
    <property type="entry name" value="Protein kinase-like (PK-like)"/>
    <property type="match status" value="1"/>
</dbReference>
<dbReference type="InterPro" id="IPR011009">
    <property type="entry name" value="Kinase-like_dom_sf"/>
</dbReference>
<evidence type="ECO:0000256" key="14">
    <source>
        <dbReference type="ARBA" id="ARBA00023157"/>
    </source>
</evidence>
<keyword evidence="22" id="KW-1185">Reference proteome</keyword>
<evidence type="ECO:0000313" key="22">
    <source>
        <dbReference type="Proteomes" id="UP001497457"/>
    </source>
</evidence>
<keyword evidence="10" id="KW-0418">Kinase</keyword>
<evidence type="ECO:0000256" key="16">
    <source>
        <dbReference type="ARBA" id="ARBA00023180"/>
    </source>
</evidence>
<keyword evidence="9 17" id="KW-0547">Nucleotide-binding</keyword>
<dbReference type="InterPro" id="IPR003591">
    <property type="entry name" value="Leu-rich_rpt_typical-subtyp"/>
</dbReference>
<evidence type="ECO:0000256" key="19">
    <source>
        <dbReference type="SAM" id="SignalP"/>
    </source>
</evidence>
<feature type="transmembrane region" description="Helical" evidence="18">
    <location>
        <begin position="464"/>
        <end position="489"/>
    </location>
</feature>
<keyword evidence="12 18" id="KW-1133">Transmembrane helix</keyword>
<keyword evidence="13 18" id="KW-0472">Membrane</keyword>
<evidence type="ECO:0000256" key="2">
    <source>
        <dbReference type="ARBA" id="ARBA00008684"/>
    </source>
</evidence>
<keyword evidence="3" id="KW-1003">Cell membrane</keyword>
<dbReference type="CDD" id="cd14066">
    <property type="entry name" value="STKc_IRAK"/>
    <property type="match status" value="1"/>
</dbReference>
<dbReference type="PROSITE" id="PS00107">
    <property type="entry name" value="PROTEIN_KINASE_ATP"/>
    <property type="match status" value="1"/>
</dbReference>
<evidence type="ECO:0000256" key="18">
    <source>
        <dbReference type="SAM" id="Phobius"/>
    </source>
</evidence>
<dbReference type="PROSITE" id="PS50011">
    <property type="entry name" value="PROTEIN_KINASE_DOM"/>
    <property type="match status" value="1"/>
</dbReference>
<dbReference type="InterPro" id="IPR032675">
    <property type="entry name" value="LRR_dom_sf"/>
</dbReference>
<sequence>MGGAAFLSLLLITTSMAYSSTDVAAARPATAKSRDATAIADFTNHLSNPPPSWVHGGDVCSGNYVGIQCDRYGWVTGINLTDMGLSGTLTSSVSTLRALEFLELGGNRLTGAIPSLAGMVSLTRLVLRGNGFTSVPFDFFNGLTSLMYLDMDDLPLEPWVIPDAIGECTELQLLSASNVSITGELPATLVNLKSLAMLWLSYNYITGSLPPWIAKLRSLEIVGLHCQKSDVKISGKLDVFASLKNMKQLWVQSNSITGAIPNFNSAQLLSLNVSDNMLTGLVPTSLMRLKILQSVGLSKNFLQGPWPVFPTGVAVDMGSGNRFCLPSPGPCDGRVSILLDVAGGFGFPLELAQTWAGNDPCIGNWIGIVCRNNFVVEINLSGKNLSGFMSSAFANLSMLERLDLSENQLKGVIPVALTTLRNLRILNVSSNNLPGQIPRFKSSVQVFAEGNHLSFRNSLSKAQMIGIIIGSILLVVILVLLAGLCMCYLKKKNDASEPASPTHLSTQQVITGTTHSPRHSVSADSGCHSVSLVDKLKMNVLMKATNNFDESSVIGRGGTAVVFKGTLNGQDVAIKRFNSSTMGAEQVKGFNLEIEVLGKLNHRNVVKLLGYCVHNTERLLVYEYMSSGTLREHLQPSDRHAPLTWMQRVKISLDVAQGIDYLHGLSHEKLIHRDLKPSNILLDQNLTAKISDFGLVRLSEDKSSTSKTVGTYGYMAPEYASFGTLGSEIDVYSYGVILMEIITGRKAINESLSQDDVFLVPIFRTLVKDKEKLRDIVDPTLELNGEDWNNLKEVADYACYCTEDEPKIRPNMRTCVLLLSDIVDKYQPIVIGSDQGETSGMGKRLNEVMQDWVKDIPTTSGSDN</sequence>
<evidence type="ECO:0000256" key="17">
    <source>
        <dbReference type="PROSITE-ProRule" id="PRU10141"/>
    </source>
</evidence>
<keyword evidence="4" id="KW-0433">Leucine-rich repeat</keyword>
<dbReference type="Proteomes" id="UP001497457">
    <property type="component" value="Chromosome 1b"/>
</dbReference>
<dbReference type="InterPro" id="IPR052422">
    <property type="entry name" value="Auxin_Ser/Thr_Kinase"/>
</dbReference>
<dbReference type="InterPro" id="IPR013210">
    <property type="entry name" value="LRR_N_plant-typ"/>
</dbReference>
<dbReference type="Gene3D" id="3.30.200.20">
    <property type="entry name" value="Phosphorylase Kinase, domain 1"/>
    <property type="match status" value="1"/>
</dbReference>
<reference evidence="21 22" key="2">
    <citation type="submission" date="2024-10" db="EMBL/GenBank/DDBJ databases">
        <authorList>
            <person name="Ryan C."/>
        </authorList>
    </citation>
    <scope>NUCLEOTIDE SEQUENCE [LARGE SCALE GENOMIC DNA]</scope>
</reference>
<dbReference type="InterPro" id="IPR001611">
    <property type="entry name" value="Leu-rich_rpt"/>
</dbReference>
<dbReference type="FunFam" id="3.80.10.10:FF:000129">
    <property type="entry name" value="Leucine-rich repeat receptor-like kinase"/>
    <property type="match status" value="1"/>
</dbReference>
<organism evidence="21 22">
    <name type="scientific">Urochloa decumbens</name>
    <dbReference type="NCBI Taxonomy" id="240449"/>
    <lineage>
        <taxon>Eukaryota</taxon>
        <taxon>Viridiplantae</taxon>
        <taxon>Streptophyta</taxon>
        <taxon>Embryophyta</taxon>
        <taxon>Tracheophyta</taxon>
        <taxon>Spermatophyta</taxon>
        <taxon>Magnoliopsida</taxon>
        <taxon>Liliopsida</taxon>
        <taxon>Poales</taxon>
        <taxon>Poaceae</taxon>
        <taxon>PACMAD clade</taxon>
        <taxon>Panicoideae</taxon>
        <taxon>Panicodae</taxon>
        <taxon>Paniceae</taxon>
        <taxon>Melinidinae</taxon>
        <taxon>Urochloa</taxon>
    </lineage>
</organism>
<dbReference type="SMART" id="SM00220">
    <property type="entry name" value="S_TKc"/>
    <property type="match status" value="1"/>
</dbReference>
<keyword evidence="5" id="KW-0808">Transferase</keyword>